<name>A0A3P7KX90_STRVU</name>
<evidence type="ECO:0000256" key="2">
    <source>
        <dbReference type="SAM" id="Phobius"/>
    </source>
</evidence>
<organism evidence="3 4">
    <name type="scientific">Strongylus vulgaris</name>
    <name type="common">Blood worm</name>
    <dbReference type="NCBI Taxonomy" id="40348"/>
    <lineage>
        <taxon>Eukaryota</taxon>
        <taxon>Metazoa</taxon>
        <taxon>Ecdysozoa</taxon>
        <taxon>Nematoda</taxon>
        <taxon>Chromadorea</taxon>
        <taxon>Rhabditida</taxon>
        <taxon>Rhabditina</taxon>
        <taxon>Rhabditomorpha</taxon>
        <taxon>Strongyloidea</taxon>
        <taxon>Strongylidae</taxon>
        <taxon>Strongylus</taxon>
    </lineage>
</organism>
<protein>
    <submittedName>
        <fullName evidence="3">Uncharacterized protein</fullName>
    </submittedName>
</protein>
<keyword evidence="2" id="KW-1133">Transmembrane helix</keyword>
<evidence type="ECO:0000256" key="1">
    <source>
        <dbReference type="SAM" id="MobiDB-lite"/>
    </source>
</evidence>
<evidence type="ECO:0000313" key="3">
    <source>
        <dbReference type="EMBL" id="VDM74975.1"/>
    </source>
</evidence>
<feature type="region of interest" description="Disordered" evidence="1">
    <location>
        <begin position="115"/>
        <end position="158"/>
    </location>
</feature>
<dbReference type="Proteomes" id="UP000270094">
    <property type="component" value="Unassembled WGS sequence"/>
</dbReference>
<dbReference type="EMBL" id="UYYB01094799">
    <property type="protein sequence ID" value="VDM74975.1"/>
    <property type="molecule type" value="Genomic_DNA"/>
</dbReference>
<evidence type="ECO:0000313" key="4">
    <source>
        <dbReference type="Proteomes" id="UP000270094"/>
    </source>
</evidence>
<feature type="transmembrane region" description="Helical" evidence="2">
    <location>
        <begin position="6"/>
        <end position="23"/>
    </location>
</feature>
<feature type="compositionally biased region" description="Basic and acidic residues" evidence="1">
    <location>
        <begin position="115"/>
        <end position="128"/>
    </location>
</feature>
<keyword evidence="4" id="KW-1185">Reference proteome</keyword>
<sequence length="167" mass="19246">MASTIVLVMMLLIVLVLAYWYYLDKTREKQAAKRGLKYDLPVDKVVLHPLDNEMKSDEMPRTDDTQGSMNEIKEAQRIPILAYWYYLDKTREKPAAKRGLKYDLPVDKVVLHPLDNEMKADEMPRTDDTQGSVNEIKEAQRIPSKKRSGGNKVSDTALPQKFRTVYA</sequence>
<keyword evidence="2" id="KW-0472">Membrane</keyword>
<dbReference type="AlphaFoldDB" id="A0A3P7KX90"/>
<accession>A0A3P7KX90</accession>
<proteinExistence type="predicted"/>
<gene>
    <name evidence="3" type="ORF">SVUK_LOCUS9973</name>
</gene>
<keyword evidence="2" id="KW-0812">Transmembrane</keyword>
<reference evidence="3 4" key="1">
    <citation type="submission" date="2018-11" db="EMBL/GenBank/DDBJ databases">
        <authorList>
            <consortium name="Pathogen Informatics"/>
        </authorList>
    </citation>
    <scope>NUCLEOTIDE SEQUENCE [LARGE SCALE GENOMIC DNA]</scope>
</reference>